<dbReference type="AlphaFoldDB" id="A0A9D4NFZ1"/>
<dbReference type="GO" id="GO:0032502">
    <property type="term" value="P:developmental process"/>
    <property type="evidence" value="ECO:0007669"/>
    <property type="project" value="UniProtKB-ARBA"/>
</dbReference>
<keyword evidence="4 9" id="KW-0863">Zinc-finger</keyword>
<feature type="domain" description="C2H2-type" evidence="11">
    <location>
        <begin position="510"/>
        <end position="537"/>
    </location>
</feature>
<feature type="coiled-coil region" evidence="10">
    <location>
        <begin position="336"/>
        <end position="370"/>
    </location>
</feature>
<reference evidence="12" key="1">
    <citation type="journal article" date="2019" name="bioRxiv">
        <title>The Genome of the Zebra Mussel, Dreissena polymorpha: A Resource for Invasive Species Research.</title>
        <authorList>
            <person name="McCartney M.A."/>
            <person name="Auch B."/>
            <person name="Kono T."/>
            <person name="Mallez S."/>
            <person name="Zhang Y."/>
            <person name="Obille A."/>
            <person name="Becker A."/>
            <person name="Abrahante J.E."/>
            <person name="Garbe J."/>
            <person name="Badalamenti J.P."/>
            <person name="Herman A."/>
            <person name="Mangelson H."/>
            <person name="Liachko I."/>
            <person name="Sullivan S."/>
            <person name="Sone E.D."/>
            <person name="Koren S."/>
            <person name="Silverstein K.A.T."/>
            <person name="Beckman K.B."/>
            <person name="Gohl D.M."/>
        </authorList>
    </citation>
    <scope>NUCLEOTIDE SEQUENCE</scope>
    <source>
        <strain evidence="12">Duluth1</strain>
        <tissue evidence="12">Whole animal</tissue>
    </source>
</reference>
<feature type="domain" description="C2H2-type" evidence="11">
    <location>
        <begin position="594"/>
        <end position="621"/>
    </location>
</feature>
<keyword evidence="13" id="KW-1185">Reference proteome</keyword>
<protein>
    <recommendedName>
        <fullName evidence="11">C2H2-type domain-containing protein</fullName>
    </recommendedName>
</protein>
<evidence type="ECO:0000256" key="10">
    <source>
        <dbReference type="SAM" id="Coils"/>
    </source>
</evidence>
<comment type="caution">
    <text evidence="12">The sequence shown here is derived from an EMBL/GenBank/DDBJ whole genome shotgun (WGS) entry which is preliminary data.</text>
</comment>
<feature type="domain" description="C2H2-type" evidence="11">
    <location>
        <begin position="538"/>
        <end position="565"/>
    </location>
</feature>
<keyword evidence="6" id="KW-0805">Transcription regulation</keyword>
<feature type="domain" description="C2H2-type" evidence="11">
    <location>
        <begin position="482"/>
        <end position="509"/>
    </location>
</feature>
<dbReference type="EMBL" id="JAIWYP010000001">
    <property type="protein sequence ID" value="KAH3892939.1"/>
    <property type="molecule type" value="Genomic_DNA"/>
</dbReference>
<dbReference type="GO" id="GO:0008270">
    <property type="term" value="F:zinc ion binding"/>
    <property type="evidence" value="ECO:0007669"/>
    <property type="project" value="UniProtKB-KW"/>
</dbReference>
<dbReference type="FunFam" id="3.30.160.60:FF:000145">
    <property type="entry name" value="Zinc finger protein 574"/>
    <property type="match status" value="1"/>
</dbReference>
<evidence type="ECO:0000256" key="1">
    <source>
        <dbReference type="ARBA" id="ARBA00004123"/>
    </source>
</evidence>
<dbReference type="Gene3D" id="3.30.160.60">
    <property type="entry name" value="Classic Zinc Finger"/>
    <property type="match status" value="10"/>
</dbReference>
<evidence type="ECO:0000256" key="2">
    <source>
        <dbReference type="ARBA" id="ARBA00022723"/>
    </source>
</evidence>
<accession>A0A9D4NFZ1</accession>
<dbReference type="InterPro" id="IPR050636">
    <property type="entry name" value="C2H2-ZF_domain-containing"/>
</dbReference>
<keyword evidence="7" id="KW-0804">Transcription</keyword>
<dbReference type="PROSITE" id="PS50157">
    <property type="entry name" value="ZINC_FINGER_C2H2_2"/>
    <property type="match status" value="11"/>
</dbReference>
<keyword evidence="8" id="KW-0539">Nucleus</keyword>
<feature type="domain" description="C2H2-type" evidence="11">
    <location>
        <begin position="678"/>
        <end position="705"/>
    </location>
</feature>
<feature type="domain" description="C2H2-type" evidence="11">
    <location>
        <begin position="454"/>
        <end position="481"/>
    </location>
</feature>
<evidence type="ECO:0000259" key="11">
    <source>
        <dbReference type="PROSITE" id="PS50157"/>
    </source>
</evidence>
<dbReference type="PROSITE" id="PS00028">
    <property type="entry name" value="ZINC_FINGER_C2H2_1"/>
    <property type="match status" value="9"/>
</dbReference>
<feature type="domain" description="C2H2-type" evidence="11">
    <location>
        <begin position="650"/>
        <end position="677"/>
    </location>
</feature>
<dbReference type="PANTHER" id="PTHR47772:SF13">
    <property type="entry name" value="GASTRULA ZINC FINGER PROTEIN XLCGF49.1-LIKE-RELATED"/>
    <property type="match status" value="1"/>
</dbReference>
<feature type="domain" description="C2H2-type" evidence="11">
    <location>
        <begin position="706"/>
        <end position="733"/>
    </location>
</feature>
<dbReference type="GO" id="GO:0005634">
    <property type="term" value="C:nucleus"/>
    <property type="evidence" value="ECO:0007669"/>
    <property type="project" value="UniProtKB-SubCell"/>
</dbReference>
<evidence type="ECO:0000256" key="7">
    <source>
        <dbReference type="ARBA" id="ARBA00023163"/>
    </source>
</evidence>
<dbReference type="Proteomes" id="UP000828390">
    <property type="component" value="Unassembled WGS sequence"/>
</dbReference>
<dbReference type="FunFam" id="3.30.160.60:FF:002343">
    <property type="entry name" value="Zinc finger protein 33A"/>
    <property type="match status" value="1"/>
</dbReference>
<dbReference type="PANTHER" id="PTHR47772">
    <property type="entry name" value="ZINC FINGER PROTEIN 200"/>
    <property type="match status" value="1"/>
</dbReference>
<dbReference type="FunFam" id="3.30.160.60:FF:000202">
    <property type="entry name" value="Zinc finger protein 574"/>
    <property type="match status" value="1"/>
</dbReference>
<organism evidence="12 13">
    <name type="scientific">Dreissena polymorpha</name>
    <name type="common">Zebra mussel</name>
    <name type="synonym">Mytilus polymorpha</name>
    <dbReference type="NCBI Taxonomy" id="45954"/>
    <lineage>
        <taxon>Eukaryota</taxon>
        <taxon>Metazoa</taxon>
        <taxon>Spiralia</taxon>
        <taxon>Lophotrochozoa</taxon>
        <taxon>Mollusca</taxon>
        <taxon>Bivalvia</taxon>
        <taxon>Autobranchia</taxon>
        <taxon>Heteroconchia</taxon>
        <taxon>Euheterodonta</taxon>
        <taxon>Imparidentia</taxon>
        <taxon>Neoheterodontei</taxon>
        <taxon>Myida</taxon>
        <taxon>Dreissenoidea</taxon>
        <taxon>Dreissenidae</taxon>
        <taxon>Dreissena</taxon>
    </lineage>
</organism>
<evidence type="ECO:0000313" key="13">
    <source>
        <dbReference type="Proteomes" id="UP000828390"/>
    </source>
</evidence>
<feature type="domain" description="C2H2-type" evidence="11">
    <location>
        <begin position="622"/>
        <end position="649"/>
    </location>
</feature>
<keyword evidence="2" id="KW-0479">Metal-binding</keyword>
<dbReference type="FunFam" id="3.30.160.60:FF:000690">
    <property type="entry name" value="Zinc finger protein 354C"/>
    <property type="match status" value="2"/>
</dbReference>
<evidence type="ECO:0000256" key="6">
    <source>
        <dbReference type="ARBA" id="ARBA00023015"/>
    </source>
</evidence>
<name>A0A9D4NFZ1_DREPO</name>
<keyword evidence="5" id="KW-0862">Zinc</keyword>
<evidence type="ECO:0000256" key="4">
    <source>
        <dbReference type="ARBA" id="ARBA00022771"/>
    </source>
</evidence>
<gene>
    <name evidence="12" type="ORF">DPMN_017075</name>
</gene>
<dbReference type="FunFam" id="3.30.160.60:FF:000446">
    <property type="entry name" value="Zinc finger protein"/>
    <property type="match status" value="2"/>
</dbReference>
<keyword evidence="3" id="KW-0677">Repeat</keyword>
<evidence type="ECO:0000256" key="3">
    <source>
        <dbReference type="ARBA" id="ARBA00022737"/>
    </source>
</evidence>
<comment type="subcellular location">
    <subcellularLocation>
        <location evidence="1">Nucleus</location>
    </subcellularLocation>
</comment>
<proteinExistence type="predicted"/>
<evidence type="ECO:0000256" key="5">
    <source>
        <dbReference type="ARBA" id="ARBA00022833"/>
    </source>
</evidence>
<evidence type="ECO:0000313" key="12">
    <source>
        <dbReference type="EMBL" id="KAH3892939.1"/>
    </source>
</evidence>
<feature type="domain" description="C2H2-type" evidence="11">
    <location>
        <begin position="734"/>
        <end position="759"/>
    </location>
</feature>
<evidence type="ECO:0000256" key="9">
    <source>
        <dbReference type="PROSITE-ProRule" id="PRU00042"/>
    </source>
</evidence>
<dbReference type="InterPro" id="IPR013087">
    <property type="entry name" value="Znf_C2H2_type"/>
</dbReference>
<dbReference type="FunFam" id="3.30.160.60:FF:000072">
    <property type="entry name" value="zinc finger protein 143 isoform X1"/>
    <property type="match status" value="2"/>
</dbReference>
<keyword evidence="10" id="KW-0175">Coiled coil</keyword>
<dbReference type="SUPFAM" id="SSF57667">
    <property type="entry name" value="beta-beta-alpha zinc fingers"/>
    <property type="match status" value="6"/>
</dbReference>
<sequence>MPKKKKRAGVSGRRHKYHYLKKTKLKHENSENVNLESNFECDSIQMVQPEFTDVDVHFTIQTNFEDVCVQAIPETCDISVQTIESESDHTYAKSCMDYSSDDSFSNAELNSSVNESHAAKEQIHVESIYIDCGDEVVESLSFKEFSSAIKKGLSSKTRSYCVHETESELTLIDFYVTSEGALAVKLTVRFNNDFTCNVHVHRKEIPRSHSLWECAPEVFHTSKDAFDFLERLDKFLVCCGNSEAEFQQLVSVGSGLTNSSSNDTCIVAYREGNFGAQYQSTIRSSACEMLTLRLEKCPKCKDYGYALTKRIKRIEERKANPRRFSHSTFKHSNMTRDELCSKLIEQKNEIGDLSNEVRILKRQLERAISKNGVEMSDHGNIELNKSFATCTCSEEVKQSFPDSNSRQRLFWEQQELAANCGECSKEFEGDGPVHGPYKYILGKKVLEGDPGNNYMCKACGYTRNPNVSLKKRMMLHTRERHYKCEGCGNACNQSCDCKRHMSTHTGERPYTCEVCCHASNQNGSLKRHTRTHTGERPYTCKICGKECTGSFQLMKHLRIHTGKRQYKCGMCGKAFNQSVNLKKHIKMHSGERQYMCEVCGKAFKQSCGLKTHMRIHTGEIPYKCEVCGKAFKRSGILKTHMRIHTGEKPYMCDVCGKAFISSGDLKTHTRIHTGERPYKCVVCGKAFKENGNLKKHMIIHTGERPYKCEVCGKAFRQSGNLKTHMRTHTVKRQFKCKVCSEAFKQRGTLIKHMRTHAGE</sequence>
<dbReference type="SMART" id="SM00355">
    <property type="entry name" value="ZnF_C2H2"/>
    <property type="match status" value="11"/>
</dbReference>
<reference evidence="12" key="2">
    <citation type="submission" date="2020-11" db="EMBL/GenBank/DDBJ databases">
        <authorList>
            <person name="McCartney M.A."/>
            <person name="Auch B."/>
            <person name="Kono T."/>
            <person name="Mallez S."/>
            <person name="Becker A."/>
            <person name="Gohl D.M."/>
            <person name="Silverstein K.A.T."/>
            <person name="Koren S."/>
            <person name="Bechman K.B."/>
            <person name="Herman A."/>
            <person name="Abrahante J.E."/>
            <person name="Garbe J."/>
        </authorList>
    </citation>
    <scope>NUCLEOTIDE SEQUENCE</scope>
    <source>
        <strain evidence="12">Duluth1</strain>
        <tissue evidence="12">Whole animal</tissue>
    </source>
</reference>
<dbReference type="InterPro" id="IPR036236">
    <property type="entry name" value="Znf_C2H2_sf"/>
</dbReference>
<dbReference type="Pfam" id="PF00096">
    <property type="entry name" value="zf-C2H2"/>
    <property type="match status" value="8"/>
</dbReference>
<feature type="domain" description="C2H2-type" evidence="11">
    <location>
        <begin position="566"/>
        <end position="593"/>
    </location>
</feature>
<evidence type="ECO:0000256" key="8">
    <source>
        <dbReference type="ARBA" id="ARBA00023242"/>
    </source>
</evidence>